<evidence type="ECO:0000256" key="2">
    <source>
        <dbReference type="ARBA" id="ARBA00022801"/>
    </source>
</evidence>
<dbReference type="InterPro" id="IPR044965">
    <property type="entry name" value="Glyco_hydro_17_plant"/>
</dbReference>
<reference evidence="6" key="1">
    <citation type="journal article" date="2023" name="bioRxiv">
        <title>Improved chromosome-level genome assembly for marigold (Tagetes erecta).</title>
        <authorList>
            <person name="Jiang F."/>
            <person name="Yuan L."/>
            <person name="Wang S."/>
            <person name="Wang H."/>
            <person name="Xu D."/>
            <person name="Wang A."/>
            <person name="Fan W."/>
        </authorList>
    </citation>
    <scope>NUCLEOTIDE SEQUENCE</scope>
    <source>
        <strain evidence="6">WSJ</strain>
        <tissue evidence="6">Leaf</tissue>
    </source>
</reference>
<keyword evidence="3" id="KW-0326">Glycosidase</keyword>
<dbReference type="SUPFAM" id="SSF51445">
    <property type="entry name" value="(Trans)glycosidases"/>
    <property type="match status" value="1"/>
</dbReference>
<accession>A0AAD8KE95</accession>
<organism evidence="6 7">
    <name type="scientific">Tagetes erecta</name>
    <name type="common">African marigold</name>
    <dbReference type="NCBI Taxonomy" id="13708"/>
    <lineage>
        <taxon>Eukaryota</taxon>
        <taxon>Viridiplantae</taxon>
        <taxon>Streptophyta</taxon>
        <taxon>Embryophyta</taxon>
        <taxon>Tracheophyta</taxon>
        <taxon>Spermatophyta</taxon>
        <taxon>Magnoliopsida</taxon>
        <taxon>eudicotyledons</taxon>
        <taxon>Gunneridae</taxon>
        <taxon>Pentapetalae</taxon>
        <taxon>asterids</taxon>
        <taxon>campanulids</taxon>
        <taxon>Asterales</taxon>
        <taxon>Asteraceae</taxon>
        <taxon>Asteroideae</taxon>
        <taxon>Heliantheae alliance</taxon>
        <taxon>Tageteae</taxon>
        <taxon>Tagetes</taxon>
    </lineage>
</organism>
<sequence length="386" mass="42821">MSTSLYIITFISLILFLSSTTTTATTIGVTYIPSPALPPPEQVIANLISLKITAVRLPVPNPNIIRAFSYTNISLFLVIPNSLIPSISANRSAAALWLYDHVIPFYPRAHITAISVGTHVLANGDVTAADQLVPAIRNVYRSLNDIGIKQITVSTTFSFVNIMTTSFPPSSAEFQQPVDNFVIKPLLDLLTETNSSFFVSLYPYFVYKLRAEIPIGFALFQEHAYNFREDTVTGVRYRNLFDLMVDAVIAAMAVAGHENIPVVVAETGWPCFDSNHEVEARDVYARMYLQGLVNHVRSGKGTPLRKEGPSEVYIYEMFDTNDTETKGLQSDGAWQNWGFCYPNMSMKFGIDFSNGGSGVREAEVKPLTVVCVLLVYFIVLKRLGFI</sequence>
<dbReference type="AlphaFoldDB" id="A0AAD8KE95"/>
<dbReference type="InterPro" id="IPR017853">
    <property type="entry name" value="GH"/>
</dbReference>
<comment type="caution">
    <text evidence="6">The sequence shown here is derived from an EMBL/GenBank/DDBJ whole genome shotgun (WGS) entry which is preliminary data.</text>
</comment>
<protein>
    <submittedName>
        <fullName evidence="6">Uncharacterized protein</fullName>
    </submittedName>
</protein>
<evidence type="ECO:0000256" key="1">
    <source>
        <dbReference type="ARBA" id="ARBA00008773"/>
    </source>
</evidence>
<feature type="signal peptide" evidence="5">
    <location>
        <begin position="1"/>
        <end position="24"/>
    </location>
</feature>
<keyword evidence="7" id="KW-1185">Reference proteome</keyword>
<dbReference type="PANTHER" id="PTHR32227">
    <property type="entry name" value="GLUCAN ENDO-1,3-BETA-GLUCOSIDASE BG1-RELATED-RELATED"/>
    <property type="match status" value="1"/>
</dbReference>
<evidence type="ECO:0000313" key="7">
    <source>
        <dbReference type="Proteomes" id="UP001229421"/>
    </source>
</evidence>
<evidence type="ECO:0000256" key="4">
    <source>
        <dbReference type="RuleBase" id="RU004335"/>
    </source>
</evidence>
<gene>
    <name evidence="6" type="ORF">QVD17_23547</name>
</gene>
<dbReference type="EMBL" id="JAUHHV010000006">
    <property type="protein sequence ID" value="KAK1421312.1"/>
    <property type="molecule type" value="Genomic_DNA"/>
</dbReference>
<dbReference type="Gene3D" id="3.20.20.80">
    <property type="entry name" value="Glycosidases"/>
    <property type="match status" value="1"/>
</dbReference>
<feature type="chain" id="PRO_5042193109" evidence="5">
    <location>
        <begin position="25"/>
        <end position="386"/>
    </location>
</feature>
<dbReference type="GO" id="GO:0005975">
    <property type="term" value="P:carbohydrate metabolic process"/>
    <property type="evidence" value="ECO:0007669"/>
    <property type="project" value="InterPro"/>
</dbReference>
<name>A0AAD8KE95_TARER</name>
<dbReference type="GO" id="GO:0004553">
    <property type="term" value="F:hydrolase activity, hydrolyzing O-glycosyl compounds"/>
    <property type="evidence" value="ECO:0007669"/>
    <property type="project" value="InterPro"/>
</dbReference>
<keyword evidence="5" id="KW-0732">Signal</keyword>
<evidence type="ECO:0000313" key="6">
    <source>
        <dbReference type="EMBL" id="KAK1421312.1"/>
    </source>
</evidence>
<dbReference type="Pfam" id="PF00332">
    <property type="entry name" value="Glyco_hydro_17"/>
    <property type="match status" value="1"/>
</dbReference>
<proteinExistence type="inferred from homology"/>
<comment type="similarity">
    <text evidence="1 4">Belongs to the glycosyl hydrolase 17 family.</text>
</comment>
<dbReference type="InterPro" id="IPR000490">
    <property type="entry name" value="Glyco_hydro_17"/>
</dbReference>
<evidence type="ECO:0000256" key="5">
    <source>
        <dbReference type="SAM" id="SignalP"/>
    </source>
</evidence>
<dbReference type="Proteomes" id="UP001229421">
    <property type="component" value="Unassembled WGS sequence"/>
</dbReference>
<evidence type="ECO:0000256" key="3">
    <source>
        <dbReference type="ARBA" id="ARBA00023295"/>
    </source>
</evidence>
<keyword evidence="2" id="KW-0378">Hydrolase</keyword>